<keyword evidence="3" id="KW-1185">Reference proteome</keyword>
<dbReference type="SMART" id="SM00220">
    <property type="entry name" value="S_TKc"/>
    <property type="match status" value="1"/>
</dbReference>
<dbReference type="Gene3D" id="1.10.510.10">
    <property type="entry name" value="Transferase(Phosphotransferase) domain 1"/>
    <property type="match status" value="1"/>
</dbReference>
<dbReference type="InterPro" id="IPR000719">
    <property type="entry name" value="Prot_kinase_dom"/>
</dbReference>
<dbReference type="SUPFAM" id="SSF56112">
    <property type="entry name" value="Protein kinase-like (PK-like)"/>
    <property type="match status" value="1"/>
</dbReference>
<dbReference type="InterPro" id="IPR011009">
    <property type="entry name" value="Kinase-like_dom_sf"/>
</dbReference>
<gene>
    <name evidence="2" type="ORF">O1G21_28115</name>
</gene>
<dbReference type="InterPro" id="IPR052751">
    <property type="entry name" value="Plant_MAPKKK"/>
</dbReference>
<dbReference type="PANTHER" id="PTHR48011">
    <property type="entry name" value="CCR4-NOT TRANSCRIPTIONAL COMPLEX SUBUNIT CAF120-RELATED"/>
    <property type="match status" value="1"/>
</dbReference>
<evidence type="ECO:0000313" key="2">
    <source>
        <dbReference type="EMBL" id="WBP89329.1"/>
    </source>
</evidence>
<dbReference type="PROSITE" id="PS50011">
    <property type="entry name" value="PROTEIN_KINASE_DOM"/>
    <property type="match status" value="1"/>
</dbReference>
<sequence length="269" mass="29311">MHPLITELGLDGDPKLLHERRGTTFFKVGDTALKITDGLMAGREGEVLAVLRADHYIAHGTHGTHGQGTWLTMRWIDGTSLWDTLEPAHRGDDTPAIRRSILTAAAEAAEALADLHAAGWTHGDLQPDHVVFEHDAVRIIDLACAQGPVAVPFYVHRGGLAHTTAPEIATLILDTTDHITTTPEADVWSLAASLFWSWTRTPPTDYRDPDSGRSELLADIAACRPRELAAVRPWSFPHFEDAVLAALTHDPERRPSAAVLAQSFRSANA</sequence>
<reference evidence="3" key="1">
    <citation type="submission" date="2022-12" db="EMBL/GenBank/DDBJ databases">
        <authorList>
            <person name="Mo P."/>
        </authorList>
    </citation>
    <scope>NUCLEOTIDE SEQUENCE [LARGE SCALE GENOMIC DNA]</scope>
    <source>
        <strain evidence="3">HUAS 3-15</strain>
    </source>
</reference>
<proteinExistence type="predicted"/>
<dbReference type="PANTHER" id="PTHR48011:SF4">
    <property type="entry name" value="MITOGEN-ACTIVATED PROTEIN KINASE KINASE KINASE 19"/>
    <property type="match status" value="1"/>
</dbReference>
<protein>
    <recommendedName>
        <fullName evidence="1">Protein kinase domain-containing protein</fullName>
    </recommendedName>
</protein>
<feature type="domain" description="Protein kinase" evidence="1">
    <location>
        <begin position="1"/>
        <end position="269"/>
    </location>
</feature>
<dbReference type="RefSeq" id="WP_270147582.1">
    <property type="nucleotide sequence ID" value="NZ_CP115450.1"/>
</dbReference>
<dbReference type="Pfam" id="PF00069">
    <property type="entry name" value="Pkinase"/>
    <property type="match status" value="1"/>
</dbReference>
<organism evidence="2 3">
    <name type="scientific">Kitasatospora cathayae</name>
    <dbReference type="NCBI Taxonomy" id="3004092"/>
    <lineage>
        <taxon>Bacteria</taxon>
        <taxon>Bacillati</taxon>
        <taxon>Actinomycetota</taxon>
        <taxon>Actinomycetes</taxon>
        <taxon>Kitasatosporales</taxon>
        <taxon>Streptomycetaceae</taxon>
        <taxon>Kitasatospora</taxon>
    </lineage>
</organism>
<evidence type="ECO:0000313" key="3">
    <source>
        <dbReference type="Proteomes" id="UP001212821"/>
    </source>
</evidence>
<accession>A0ABY7QA55</accession>
<dbReference type="EMBL" id="CP115450">
    <property type="protein sequence ID" value="WBP89329.1"/>
    <property type="molecule type" value="Genomic_DNA"/>
</dbReference>
<dbReference type="Proteomes" id="UP001212821">
    <property type="component" value="Chromosome"/>
</dbReference>
<name>A0ABY7QA55_9ACTN</name>
<evidence type="ECO:0000259" key="1">
    <source>
        <dbReference type="PROSITE" id="PS50011"/>
    </source>
</evidence>